<gene>
    <name evidence="1" type="ORF">JKP88DRAFT_273005</name>
</gene>
<reference evidence="1" key="1">
    <citation type="submission" date="2021-02" db="EMBL/GenBank/DDBJ databases">
        <title>First Annotated Genome of the Yellow-green Alga Tribonema minus.</title>
        <authorList>
            <person name="Mahan K.M."/>
        </authorList>
    </citation>
    <scope>NUCLEOTIDE SEQUENCE</scope>
    <source>
        <strain evidence="1">UTEX B ZZ1240</strain>
    </source>
</reference>
<name>A0A835YX07_9STRA</name>
<evidence type="ECO:0000313" key="2">
    <source>
        <dbReference type="Proteomes" id="UP000664859"/>
    </source>
</evidence>
<evidence type="ECO:0000313" key="1">
    <source>
        <dbReference type="EMBL" id="KAG5183036.1"/>
    </source>
</evidence>
<comment type="caution">
    <text evidence="1">The sequence shown here is derived from an EMBL/GenBank/DDBJ whole genome shotgun (WGS) entry which is preliminary data.</text>
</comment>
<dbReference type="EMBL" id="JAFCMP010000223">
    <property type="protein sequence ID" value="KAG5183036.1"/>
    <property type="molecule type" value="Genomic_DNA"/>
</dbReference>
<protein>
    <submittedName>
        <fullName evidence="1">Uncharacterized protein</fullName>
    </submittedName>
</protein>
<sequence>MSTGLGTVSAGNIVLSGANGQVNFLSSMATTPQIGVLSPLFDVSFAMNDAESEFASIATGGATVGRDPGADYVSLRVRDVGDRAVLQSRQYIPSAVGCTRIVTVVASLGSGGVGMRARVGAFDCADDRTDSPRGDGFFFEVCDGQSFVVKRSSAGGTSGTDLAIPQAQWNLDAADGSGMSRASFDPTQPNVFMIVQETAAGVGSVKMGVVVEGGVVYLHRFDNLPGVSPSRTSALPVRYEMENLSAVETVFEMRALSASVSSSGSVPRGTRRSVGLRAAAKDISVSSTSCPVVSVRLGEDTCRACARISALHLTCTTATYYELVLNGGLTGPEWVSAPAGKITQYDTTATDIVGGTVITSGYAGPNVTYDIDLDNGCVPSLAANIAGEADVYTLNVVCLMSSGLTWASVDVEEVA</sequence>
<dbReference type="AlphaFoldDB" id="A0A835YX07"/>
<dbReference type="Proteomes" id="UP000664859">
    <property type="component" value="Unassembled WGS sequence"/>
</dbReference>
<organism evidence="1 2">
    <name type="scientific">Tribonema minus</name>
    <dbReference type="NCBI Taxonomy" id="303371"/>
    <lineage>
        <taxon>Eukaryota</taxon>
        <taxon>Sar</taxon>
        <taxon>Stramenopiles</taxon>
        <taxon>Ochrophyta</taxon>
        <taxon>PX clade</taxon>
        <taxon>Xanthophyceae</taxon>
        <taxon>Tribonematales</taxon>
        <taxon>Tribonemataceae</taxon>
        <taxon>Tribonema</taxon>
    </lineage>
</organism>
<keyword evidence="2" id="KW-1185">Reference proteome</keyword>
<proteinExistence type="predicted"/>
<accession>A0A835YX07</accession>